<organism evidence="2 3">
    <name type="scientific">Clostridium fungisolvens</name>
    <dbReference type="NCBI Taxonomy" id="1604897"/>
    <lineage>
        <taxon>Bacteria</taxon>
        <taxon>Bacillati</taxon>
        <taxon>Bacillota</taxon>
        <taxon>Clostridia</taxon>
        <taxon>Eubacteriales</taxon>
        <taxon>Clostridiaceae</taxon>
        <taxon>Clostridium</taxon>
    </lineage>
</organism>
<dbReference type="AlphaFoldDB" id="A0A6V8SKB4"/>
<reference evidence="2 3" key="1">
    <citation type="submission" date="2020-07" db="EMBL/GenBank/DDBJ databases">
        <title>A new beta-1,3-glucan-decomposing anaerobic bacterium isolated from anoxic soil subjected to biological soil disinfestation.</title>
        <authorList>
            <person name="Ueki A."/>
            <person name="Tonouchi A."/>
        </authorList>
    </citation>
    <scope>NUCLEOTIDE SEQUENCE [LARGE SCALE GENOMIC DNA]</scope>
    <source>
        <strain evidence="2 3">TW1</strain>
    </source>
</reference>
<accession>A0A6V8SKB4</accession>
<keyword evidence="1" id="KW-1133">Transmembrane helix</keyword>
<dbReference type="RefSeq" id="WP_183278748.1">
    <property type="nucleotide sequence ID" value="NZ_BLZR01000001.1"/>
</dbReference>
<name>A0A6V8SKB4_9CLOT</name>
<comment type="caution">
    <text evidence="2">The sequence shown here is derived from an EMBL/GenBank/DDBJ whole genome shotgun (WGS) entry which is preliminary data.</text>
</comment>
<keyword evidence="1" id="KW-0812">Transmembrane</keyword>
<keyword evidence="3" id="KW-1185">Reference proteome</keyword>
<gene>
    <name evidence="2" type="ORF">bsdtw1_03497</name>
</gene>
<feature type="transmembrane region" description="Helical" evidence="1">
    <location>
        <begin position="69"/>
        <end position="89"/>
    </location>
</feature>
<dbReference type="EMBL" id="BLZR01000001">
    <property type="protein sequence ID" value="GFP77370.1"/>
    <property type="molecule type" value="Genomic_DNA"/>
</dbReference>
<feature type="transmembrane region" description="Helical" evidence="1">
    <location>
        <begin position="41"/>
        <end position="62"/>
    </location>
</feature>
<evidence type="ECO:0000313" key="2">
    <source>
        <dbReference type="EMBL" id="GFP77370.1"/>
    </source>
</evidence>
<protein>
    <submittedName>
        <fullName evidence="2">Uncharacterized protein</fullName>
    </submittedName>
</protein>
<proteinExistence type="predicted"/>
<keyword evidence="1" id="KW-0472">Membrane</keyword>
<dbReference type="Proteomes" id="UP000580568">
    <property type="component" value="Unassembled WGS sequence"/>
</dbReference>
<sequence length="181" mass="20998">MIIIALISIGALIKCISMYLNSSAVKNMNANNLNIRVNKLYCIYGIVFILFSALISLLGSYVNIVKENIFITLLATILLCMGSYMVLYWKNVDINITDKEIHYINIFKEIEVIKWDEVTDIRFSDMTRELIMEVYDIKIKIDISNSSIEAFLDIMKQNLSQYFYTDALEKVLKHKKVMQLN</sequence>
<evidence type="ECO:0000313" key="3">
    <source>
        <dbReference type="Proteomes" id="UP000580568"/>
    </source>
</evidence>
<evidence type="ECO:0000256" key="1">
    <source>
        <dbReference type="SAM" id="Phobius"/>
    </source>
</evidence>